<evidence type="ECO:0000313" key="2">
    <source>
        <dbReference type="EMBL" id="UQS81714.1"/>
    </source>
</evidence>
<name>A0ABY4P862_9LACO</name>
<keyword evidence="1" id="KW-0812">Transmembrane</keyword>
<keyword evidence="1" id="KW-0472">Membrane</keyword>
<dbReference type="EMBL" id="CP093366">
    <property type="protein sequence ID" value="UQS81714.1"/>
    <property type="molecule type" value="Genomic_DNA"/>
</dbReference>
<keyword evidence="3" id="KW-1185">Reference proteome</keyword>
<keyword evidence="1" id="KW-1133">Transmembrane helix</keyword>
<feature type="transmembrane region" description="Helical" evidence="1">
    <location>
        <begin position="35"/>
        <end position="53"/>
    </location>
</feature>
<proteinExistence type="predicted"/>
<feature type="transmembrane region" description="Helical" evidence="1">
    <location>
        <begin position="169"/>
        <end position="186"/>
    </location>
</feature>
<evidence type="ECO:0000313" key="3">
    <source>
        <dbReference type="Proteomes" id="UP000831495"/>
    </source>
</evidence>
<evidence type="ECO:0000256" key="1">
    <source>
        <dbReference type="SAM" id="Phobius"/>
    </source>
</evidence>
<protein>
    <recommendedName>
        <fullName evidence="4">Polysaccharide polymerase</fullName>
    </recommendedName>
</protein>
<feature type="transmembrane region" description="Helical" evidence="1">
    <location>
        <begin position="106"/>
        <end position="125"/>
    </location>
</feature>
<reference evidence="2" key="1">
    <citation type="journal article" date="2022" name="Int. J. Syst. Evol. Microbiol.">
        <title>Apilactobacillus apisilvae sp. nov., Nicolia spurrieriana gen. nov. sp. nov., Bombilactobacillus folatiphilus sp. nov. and Bombilactobacillus thymidiniphilus sp. nov., four new lactic acid bacterial isolates from stingless bees Tetragonula carbonaria and Austroplebeia australis.</title>
        <authorList>
            <person name="Oliphant S.A."/>
            <person name="Watson-Haigh N.S."/>
            <person name="Sumby K.M."/>
            <person name="Gardner J."/>
            <person name="Groom S."/>
            <person name="Jiranek V."/>
        </authorList>
    </citation>
    <scope>NUCLEOTIDE SEQUENCE</scope>
    <source>
        <strain evidence="2">SG4_D2</strain>
    </source>
</reference>
<feature type="transmembrane region" description="Helical" evidence="1">
    <location>
        <begin position="9"/>
        <end position="29"/>
    </location>
</feature>
<feature type="transmembrane region" description="Helical" evidence="1">
    <location>
        <begin position="146"/>
        <end position="163"/>
    </location>
</feature>
<feature type="transmembrane region" description="Helical" evidence="1">
    <location>
        <begin position="301"/>
        <end position="319"/>
    </location>
</feature>
<feature type="transmembrane region" description="Helical" evidence="1">
    <location>
        <begin position="65"/>
        <end position="91"/>
    </location>
</feature>
<organism evidence="2 3">
    <name type="scientific">Bombilactobacillus folatiphilus</name>
    <dbReference type="NCBI Taxonomy" id="2923362"/>
    <lineage>
        <taxon>Bacteria</taxon>
        <taxon>Bacillati</taxon>
        <taxon>Bacillota</taxon>
        <taxon>Bacilli</taxon>
        <taxon>Lactobacillales</taxon>
        <taxon>Lactobacillaceae</taxon>
        <taxon>Bombilactobacillus</taxon>
    </lineage>
</organism>
<dbReference type="RefSeq" id="WP_249513982.1">
    <property type="nucleotide sequence ID" value="NZ_CP093366.1"/>
</dbReference>
<feature type="transmembrane region" description="Helical" evidence="1">
    <location>
        <begin position="325"/>
        <end position="344"/>
    </location>
</feature>
<accession>A0ABY4P862</accession>
<evidence type="ECO:0008006" key="4">
    <source>
        <dbReference type="Google" id="ProtNLM"/>
    </source>
</evidence>
<gene>
    <name evidence="2" type="ORF">MOO45_05800</name>
</gene>
<feature type="transmembrane region" description="Helical" evidence="1">
    <location>
        <begin position="229"/>
        <end position="249"/>
    </location>
</feature>
<sequence>MTQHFKNNIWLTFYGIYLFWYILLLMSNLNLATKIQMPFFTISIVFSGLFLMFQAYSLSELLTLILGLTLAVVVSLTSHTIVFITLVMFVFSAKGVYLSDFIRVDFWVRCMAILTVIFFWKINLIPNMQVIRDGQLRSSLGFLHPNTLGALLVIICGEIYFLYGTKQTWLSHLLTLGLILLDHLVLDSRSAEIGLWCLLIGHVILYSRWTTVRAQVTKFFKWLGYLGPWLFLVGSTVLIVKFNAANAYFSRLNELFSQRLAYMNYVSTYYPIKFWGQFIPNGPDSYQNVARQTIDNSYFSMLERTGLLATVIFIIYLLMLTQKFAQHHLTSLIILTITFCLISLMESRLNYFQYTIVLLTYLMQMDDKYLSEKERQR</sequence>
<dbReference type="Proteomes" id="UP000831495">
    <property type="component" value="Chromosome"/>
</dbReference>